<dbReference type="Proteomes" id="UP000736335">
    <property type="component" value="Unassembled WGS sequence"/>
</dbReference>
<reference evidence="1" key="2">
    <citation type="submission" date="2020-11" db="EMBL/GenBank/DDBJ databases">
        <authorList>
            <consortium name="DOE Joint Genome Institute"/>
            <person name="Kuo A."/>
            <person name="Miyauchi S."/>
            <person name="Kiss E."/>
            <person name="Drula E."/>
            <person name="Kohler A."/>
            <person name="Sanchez-Garcia M."/>
            <person name="Andreopoulos B."/>
            <person name="Barry K.W."/>
            <person name="Bonito G."/>
            <person name="Buee M."/>
            <person name="Carver A."/>
            <person name="Chen C."/>
            <person name="Cichocki N."/>
            <person name="Clum A."/>
            <person name="Culley D."/>
            <person name="Crous P.W."/>
            <person name="Fauchery L."/>
            <person name="Girlanda M."/>
            <person name="Hayes R."/>
            <person name="Keri Z."/>
            <person name="Labutti K."/>
            <person name="Lipzen A."/>
            <person name="Lombard V."/>
            <person name="Magnuson J."/>
            <person name="Maillard F."/>
            <person name="Morin E."/>
            <person name="Murat C."/>
            <person name="Nolan M."/>
            <person name="Ohm R."/>
            <person name="Pangilinan J."/>
            <person name="Pereira M."/>
            <person name="Perotto S."/>
            <person name="Peter M."/>
            <person name="Riley R."/>
            <person name="Sitrit Y."/>
            <person name="Stielow B."/>
            <person name="Szollosi G."/>
            <person name="Zifcakova L."/>
            <person name="Stursova M."/>
            <person name="Spatafora J.W."/>
            <person name="Tedersoo L."/>
            <person name="Vaario L.-M."/>
            <person name="Yamada A."/>
            <person name="Yan M."/>
            <person name="Wang P."/>
            <person name="Xu J."/>
            <person name="Bruns T."/>
            <person name="Baldrian P."/>
            <person name="Vilgalys R."/>
            <person name="Henrissat B."/>
            <person name="Grigoriev I.V."/>
            <person name="Hibbett D."/>
            <person name="Nagy L.G."/>
            <person name="Martin F.M."/>
        </authorList>
    </citation>
    <scope>NUCLEOTIDE SEQUENCE</scope>
    <source>
        <strain evidence="1">UH-Tt-Lm1</strain>
    </source>
</reference>
<organism evidence="1 2">
    <name type="scientific">Thelephora terrestris</name>
    <dbReference type="NCBI Taxonomy" id="56493"/>
    <lineage>
        <taxon>Eukaryota</taxon>
        <taxon>Fungi</taxon>
        <taxon>Dikarya</taxon>
        <taxon>Basidiomycota</taxon>
        <taxon>Agaricomycotina</taxon>
        <taxon>Agaricomycetes</taxon>
        <taxon>Thelephorales</taxon>
        <taxon>Thelephoraceae</taxon>
        <taxon>Thelephora</taxon>
    </lineage>
</organism>
<keyword evidence="2" id="KW-1185">Reference proteome</keyword>
<evidence type="ECO:0000313" key="2">
    <source>
        <dbReference type="Proteomes" id="UP000736335"/>
    </source>
</evidence>
<dbReference type="Gene3D" id="3.40.50.720">
    <property type="entry name" value="NAD(P)-binding Rossmann-like Domain"/>
    <property type="match status" value="1"/>
</dbReference>
<sequence length="414" mass="46653">MSQKPNVIVFGGLNTLSRALVAHLVPLQGEPLVNNLRIVDKYSINPPTTYLGAEFKEIVKNPIIEYKQANLTVASIVATTFDPPEGHEPYSYVFDLTGEIRWDRPEQVQITQTFHVARFIALESAKRNVKAHVRLQHPFYTSDKKPAEEKDDIKPEGVNGTWWHESLRAIAAVPNLNLVILRTTQTYGPYQIEMISSIFVISAVYAYLKQPVKSLWSPGKFPYNVTHNGDVSAALWRCATWIDEIGGREKADGLAGEVIHWHNDKKHVSQVEGMVPHNITVKAPLFNLSGNPDLTYNDLLKTSASVLGTTHEYHDFFTSTAAKFRLEDSVEDINEEHVGAWTQMITSSNPPVPNTPLSPYLDLYLLNKHQFGLSNKKIQDVTGFKFEVPGITEAAIKELIQKWKDEGSWPKFDH</sequence>
<dbReference type="OrthoDB" id="16464at2759"/>
<dbReference type="InterPro" id="IPR036291">
    <property type="entry name" value="NAD(P)-bd_dom_sf"/>
</dbReference>
<accession>A0A9P6HQ54</accession>
<protein>
    <submittedName>
        <fullName evidence="1">NAD-P-binding protein</fullName>
    </submittedName>
</protein>
<dbReference type="SUPFAM" id="SSF51735">
    <property type="entry name" value="NAD(P)-binding Rossmann-fold domains"/>
    <property type="match status" value="1"/>
</dbReference>
<dbReference type="AlphaFoldDB" id="A0A9P6HQ54"/>
<gene>
    <name evidence="1" type="ORF">BJ322DRAFT_1029447</name>
</gene>
<proteinExistence type="predicted"/>
<evidence type="ECO:0000313" key="1">
    <source>
        <dbReference type="EMBL" id="KAF9792475.1"/>
    </source>
</evidence>
<comment type="caution">
    <text evidence="1">The sequence shown here is derived from an EMBL/GenBank/DDBJ whole genome shotgun (WGS) entry which is preliminary data.</text>
</comment>
<reference evidence="1" key="1">
    <citation type="journal article" date="2020" name="Nat. Commun.">
        <title>Large-scale genome sequencing of mycorrhizal fungi provides insights into the early evolution of symbiotic traits.</title>
        <authorList>
            <person name="Miyauchi S."/>
            <person name="Kiss E."/>
            <person name="Kuo A."/>
            <person name="Drula E."/>
            <person name="Kohler A."/>
            <person name="Sanchez-Garcia M."/>
            <person name="Morin E."/>
            <person name="Andreopoulos B."/>
            <person name="Barry K.W."/>
            <person name="Bonito G."/>
            <person name="Buee M."/>
            <person name="Carver A."/>
            <person name="Chen C."/>
            <person name="Cichocki N."/>
            <person name="Clum A."/>
            <person name="Culley D."/>
            <person name="Crous P.W."/>
            <person name="Fauchery L."/>
            <person name="Girlanda M."/>
            <person name="Hayes R.D."/>
            <person name="Keri Z."/>
            <person name="LaButti K."/>
            <person name="Lipzen A."/>
            <person name="Lombard V."/>
            <person name="Magnuson J."/>
            <person name="Maillard F."/>
            <person name="Murat C."/>
            <person name="Nolan M."/>
            <person name="Ohm R.A."/>
            <person name="Pangilinan J."/>
            <person name="Pereira M.F."/>
            <person name="Perotto S."/>
            <person name="Peter M."/>
            <person name="Pfister S."/>
            <person name="Riley R."/>
            <person name="Sitrit Y."/>
            <person name="Stielow J.B."/>
            <person name="Szollosi G."/>
            <person name="Zifcakova L."/>
            <person name="Stursova M."/>
            <person name="Spatafora J.W."/>
            <person name="Tedersoo L."/>
            <person name="Vaario L.M."/>
            <person name="Yamada A."/>
            <person name="Yan M."/>
            <person name="Wang P."/>
            <person name="Xu J."/>
            <person name="Bruns T."/>
            <person name="Baldrian P."/>
            <person name="Vilgalys R."/>
            <person name="Dunand C."/>
            <person name="Henrissat B."/>
            <person name="Grigoriev I.V."/>
            <person name="Hibbett D."/>
            <person name="Nagy L.G."/>
            <person name="Martin F.M."/>
        </authorList>
    </citation>
    <scope>NUCLEOTIDE SEQUENCE</scope>
    <source>
        <strain evidence="1">UH-Tt-Lm1</strain>
    </source>
</reference>
<name>A0A9P6HQ54_9AGAM</name>
<dbReference type="EMBL" id="WIUZ02000001">
    <property type="protein sequence ID" value="KAF9792475.1"/>
    <property type="molecule type" value="Genomic_DNA"/>
</dbReference>